<protein>
    <submittedName>
        <fullName evidence="1">Zinc-ribbon family protein</fullName>
    </submittedName>
</protein>
<reference evidence="1" key="1">
    <citation type="journal article" date="2021" name="Proc. Natl. Acad. Sci. U.S.A.">
        <title>A Catalog of Tens of Thousands of Viruses from Human Metagenomes Reveals Hidden Associations with Chronic Diseases.</title>
        <authorList>
            <person name="Tisza M.J."/>
            <person name="Buck C.B."/>
        </authorList>
    </citation>
    <scope>NUCLEOTIDE SEQUENCE</scope>
    <source>
        <strain evidence="1">CtH1110</strain>
    </source>
</reference>
<evidence type="ECO:0000313" key="1">
    <source>
        <dbReference type="EMBL" id="DAD77626.1"/>
    </source>
</evidence>
<proteinExistence type="predicted"/>
<dbReference type="EMBL" id="BK014829">
    <property type="protein sequence ID" value="DAD77626.1"/>
    <property type="molecule type" value="Genomic_DNA"/>
</dbReference>
<accession>A0A8S5M5X8</accession>
<name>A0A8S5M5X8_9CAUD</name>
<sequence>MAEYFAERTCDVCGTRVAVKKRLFFKTYYDYTRIRFNGRNERAILCQKCYADMVLELREKLEGKNHADDHD</sequence>
<organism evidence="1">
    <name type="scientific">Siphoviridae sp. ctH1110</name>
    <dbReference type="NCBI Taxonomy" id="2826226"/>
    <lineage>
        <taxon>Viruses</taxon>
        <taxon>Duplodnaviria</taxon>
        <taxon>Heunggongvirae</taxon>
        <taxon>Uroviricota</taxon>
        <taxon>Caudoviricetes</taxon>
    </lineage>
</organism>